<dbReference type="GO" id="GO:0016579">
    <property type="term" value="P:protein deubiquitination"/>
    <property type="evidence" value="ECO:0007669"/>
    <property type="project" value="InterPro"/>
</dbReference>
<dbReference type="InterPro" id="IPR038765">
    <property type="entry name" value="Papain-like_cys_pep_sf"/>
</dbReference>
<dbReference type="AlphaFoldDB" id="A0A8B7YYS2"/>
<dbReference type="OMA" id="PTMQGII"/>
<evidence type="ECO:0000313" key="4">
    <source>
        <dbReference type="RefSeq" id="XP_022098494.1"/>
    </source>
</evidence>
<evidence type="ECO:0000259" key="2">
    <source>
        <dbReference type="PROSITE" id="PS50235"/>
    </source>
</evidence>
<organism evidence="3 4">
    <name type="scientific">Acanthaster planci</name>
    <name type="common">Crown-of-thorns starfish</name>
    <dbReference type="NCBI Taxonomy" id="133434"/>
    <lineage>
        <taxon>Eukaryota</taxon>
        <taxon>Metazoa</taxon>
        <taxon>Echinodermata</taxon>
        <taxon>Eleutherozoa</taxon>
        <taxon>Asterozoa</taxon>
        <taxon>Asteroidea</taxon>
        <taxon>Valvatacea</taxon>
        <taxon>Valvatida</taxon>
        <taxon>Acanthasteridae</taxon>
        <taxon>Acanthaster</taxon>
    </lineage>
</organism>
<dbReference type="InterPro" id="IPR018200">
    <property type="entry name" value="USP_CS"/>
</dbReference>
<dbReference type="GO" id="GO:0005829">
    <property type="term" value="C:cytosol"/>
    <property type="evidence" value="ECO:0007669"/>
    <property type="project" value="TreeGrafter"/>
</dbReference>
<dbReference type="PROSITE" id="PS50235">
    <property type="entry name" value="USP_3"/>
    <property type="match status" value="1"/>
</dbReference>
<dbReference type="SUPFAM" id="SSF54001">
    <property type="entry name" value="Cysteine proteinases"/>
    <property type="match status" value="1"/>
</dbReference>
<dbReference type="GO" id="GO:0005634">
    <property type="term" value="C:nucleus"/>
    <property type="evidence" value="ECO:0007669"/>
    <property type="project" value="TreeGrafter"/>
</dbReference>
<feature type="compositionally biased region" description="Polar residues" evidence="1">
    <location>
        <begin position="340"/>
        <end position="361"/>
    </location>
</feature>
<protein>
    <submittedName>
        <fullName evidence="4">Ubiquitin carboxyl-terminal hydrolase 25-like</fullName>
    </submittedName>
</protein>
<dbReference type="InterPro" id="IPR001394">
    <property type="entry name" value="Peptidase_C19_UCH"/>
</dbReference>
<dbReference type="Pfam" id="PF00443">
    <property type="entry name" value="UCH"/>
    <property type="match status" value="1"/>
</dbReference>
<dbReference type="KEGG" id="aplc:110983499"/>
<dbReference type="PANTHER" id="PTHR24006">
    <property type="entry name" value="UBIQUITIN CARBOXYL-TERMINAL HYDROLASE"/>
    <property type="match status" value="1"/>
</dbReference>
<dbReference type="OrthoDB" id="2420415at2759"/>
<feature type="compositionally biased region" description="Polar residues" evidence="1">
    <location>
        <begin position="552"/>
        <end position="564"/>
    </location>
</feature>
<reference evidence="4" key="1">
    <citation type="submission" date="2025-08" db="UniProtKB">
        <authorList>
            <consortium name="RefSeq"/>
        </authorList>
    </citation>
    <scope>IDENTIFICATION</scope>
</reference>
<proteinExistence type="predicted"/>
<dbReference type="Gene3D" id="3.90.70.10">
    <property type="entry name" value="Cysteine proteinases"/>
    <property type="match status" value="1"/>
</dbReference>
<feature type="domain" description="USP" evidence="2">
    <location>
        <begin position="1"/>
        <end position="495"/>
    </location>
</feature>
<dbReference type="PANTHER" id="PTHR24006:SF944">
    <property type="entry name" value="UBIQUITIN CARBOXYL-TERMINAL HYDROLASE"/>
    <property type="match status" value="1"/>
</dbReference>
<dbReference type="InterPro" id="IPR028889">
    <property type="entry name" value="USP"/>
</dbReference>
<gene>
    <name evidence="4" type="primary">LOC110983499</name>
</gene>
<feature type="region of interest" description="Disordered" evidence="1">
    <location>
        <begin position="105"/>
        <end position="125"/>
    </location>
</feature>
<dbReference type="Proteomes" id="UP000694845">
    <property type="component" value="Unplaced"/>
</dbReference>
<dbReference type="CDD" id="cd20485">
    <property type="entry name" value="USP25_USP28_C-like"/>
    <property type="match status" value="1"/>
</dbReference>
<feature type="compositionally biased region" description="Polar residues" evidence="1">
    <location>
        <begin position="306"/>
        <end position="316"/>
    </location>
</feature>
<dbReference type="PROSITE" id="PS00973">
    <property type="entry name" value="USP_2"/>
    <property type="match status" value="1"/>
</dbReference>
<feature type="region of interest" description="Disordered" evidence="1">
    <location>
        <begin position="296"/>
        <end position="378"/>
    </location>
</feature>
<feature type="region of interest" description="Disordered" evidence="1">
    <location>
        <begin position="551"/>
        <end position="571"/>
    </location>
</feature>
<keyword evidence="3" id="KW-1185">Reference proteome</keyword>
<dbReference type="RefSeq" id="XP_022098494.1">
    <property type="nucleotide sequence ID" value="XM_022242802.1"/>
</dbReference>
<sequence>MVLNFVPPANMHAHQASLSDAPANAPSNSSECPAAQSERRNLLFMTELRALFALMQGTKRKYVDPSKAVEILKGAFSTTGGANSQQDVSEFTHKLLEWLEDAFKSDCSRPPSPQAGEEEGVETPRRNPMLDLFYGQFKAEGINEGKVFTNQETFGQYPLQISGYEDLHESIEASMSHREIETVQHAKEKSAQEHWFTRLPQVLIFELSRFHFNQATGRPEKIHNHFTFPQTLYMDRYMECNQGVTRIKRTQVHQIAQQLEVLQGRLERYLNYGSGPKRFPLQDVLQYALEFAHSTSPENSPIRRSVTLSSNNSNIQDVEMSSPPRSLTGSPPASGFSPDYKSQASVPVNDVAMSSPSSLPNSPADLTRSGANPSPKHITDTELDILQGCLRRWRTEVESDVRDLQDKIATLKDLKSNVYQDDNLRNHVYQLHAVLVHEGQASAGHYWAYLLDHRRNVWLKFNDISVSEVNWVDLERESVGGSGNASAYCLMYVDAKRRDLFEGRSLQFKTITIPLIRQWDEMKEKRGTSRAANAATSTNEDKVVYLGERKSTTTGVKKTMTQPRPASPASVYPAERPLSAAVPDSVSASTHCPGSYVASSSSSLSSPSSVSLSLESIRTEQDAEAALDQVCSDELERYRTLLAQEMSPMRDVRLESPVAYYLKNSAPRVIVRRAVLEQFASAKGINIDVRSQALRKIAQRQLDSQTRSRSEEDNYRLWLEDYRVFCMANTYFIQGIQLYFQQEQDGYQEALPHFVHACNMNDKFIGEKPQKAMDFGMLAHFRRQCLLQLNAQCTNQFDSSDDCEALQGLEILNNLVVPCTGILASSSAEEDTAAAEEIRGGWCSYLNRDVSSNLHEKFQDFLSKLLDMSSEPTSIKAPPLCHTQKKENLSQMFTVAMGMIHNSDQPTGS</sequence>
<dbReference type="InterPro" id="IPR050164">
    <property type="entry name" value="Peptidase_C19"/>
</dbReference>
<dbReference type="GeneID" id="110983499"/>
<evidence type="ECO:0000256" key="1">
    <source>
        <dbReference type="SAM" id="MobiDB-lite"/>
    </source>
</evidence>
<evidence type="ECO:0000313" key="3">
    <source>
        <dbReference type="Proteomes" id="UP000694845"/>
    </source>
</evidence>
<accession>A0A8B7YYS2</accession>
<name>A0A8B7YYS2_ACAPL</name>
<dbReference type="GO" id="GO:0004843">
    <property type="term" value="F:cysteine-type deubiquitinase activity"/>
    <property type="evidence" value="ECO:0007669"/>
    <property type="project" value="InterPro"/>
</dbReference>